<keyword evidence="2" id="KW-0812">Transmembrane</keyword>
<evidence type="ECO:0000256" key="2">
    <source>
        <dbReference type="SAM" id="Phobius"/>
    </source>
</evidence>
<dbReference type="EMBL" id="BAABKG010000001">
    <property type="protein sequence ID" value="GAA5142864.1"/>
    <property type="molecule type" value="Genomic_DNA"/>
</dbReference>
<dbReference type="Proteomes" id="UP001500221">
    <property type="component" value="Unassembled WGS sequence"/>
</dbReference>
<keyword evidence="4" id="KW-1185">Reference proteome</keyword>
<keyword evidence="1" id="KW-0378">Hydrolase</keyword>
<dbReference type="InterPro" id="IPR042001">
    <property type="entry name" value="Sortase_F"/>
</dbReference>
<gene>
    <name evidence="3" type="ORF">GCM10023340_07080</name>
</gene>
<evidence type="ECO:0000313" key="3">
    <source>
        <dbReference type="EMBL" id="GAA5142864.1"/>
    </source>
</evidence>
<feature type="transmembrane region" description="Helical" evidence="2">
    <location>
        <begin position="20"/>
        <end position="45"/>
    </location>
</feature>
<keyword evidence="2" id="KW-0472">Membrane</keyword>
<reference evidence="4" key="1">
    <citation type="journal article" date="2019" name="Int. J. Syst. Evol. Microbiol.">
        <title>The Global Catalogue of Microorganisms (GCM) 10K type strain sequencing project: providing services to taxonomists for standard genome sequencing and annotation.</title>
        <authorList>
            <consortium name="The Broad Institute Genomics Platform"/>
            <consortium name="The Broad Institute Genome Sequencing Center for Infectious Disease"/>
            <person name="Wu L."/>
            <person name="Ma J."/>
        </authorList>
    </citation>
    <scope>NUCLEOTIDE SEQUENCE [LARGE SCALE GENOMIC DNA]</scope>
    <source>
        <strain evidence="4">JCM 18459</strain>
    </source>
</reference>
<evidence type="ECO:0000313" key="4">
    <source>
        <dbReference type="Proteomes" id="UP001500221"/>
    </source>
</evidence>
<organism evidence="3 4">
    <name type="scientific">Nocardioides marinquilinus</name>
    <dbReference type="NCBI Taxonomy" id="1210400"/>
    <lineage>
        <taxon>Bacteria</taxon>
        <taxon>Bacillati</taxon>
        <taxon>Actinomycetota</taxon>
        <taxon>Actinomycetes</taxon>
        <taxon>Propionibacteriales</taxon>
        <taxon>Nocardioidaceae</taxon>
        <taxon>Nocardioides</taxon>
    </lineage>
</organism>
<protein>
    <recommendedName>
        <fullName evidence="5">Class F sortase</fullName>
    </recommendedName>
</protein>
<proteinExistence type="predicted"/>
<dbReference type="CDD" id="cd05829">
    <property type="entry name" value="Sortase_F"/>
    <property type="match status" value="1"/>
</dbReference>
<dbReference type="Gene3D" id="2.40.260.10">
    <property type="entry name" value="Sortase"/>
    <property type="match status" value="1"/>
</dbReference>
<keyword evidence="2" id="KW-1133">Transmembrane helix</keyword>
<accession>A0ABP9P995</accession>
<dbReference type="SUPFAM" id="SSF63817">
    <property type="entry name" value="Sortase"/>
    <property type="match status" value="1"/>
</dbReference>
<dbReference type="Pfam" id="PF04203">
    <property type="entry name" value="Sortase"/>
    <property type="match status" value="1"/>
</dbReference>
<sequence>MPSGSGSGSSGGIGGRLDALLSGLATMLLVVAGGMAVVGLASSFLGGDDEPERTDVPAAAPIELRVAELGIKAKVVPIQLSPDAVLDPPNDPDVVGWWDDSARPGADTGQVVITGHTVHTGGGALDRLSEEEPGGRPIVLRTKAGVQRYAVTKRIVASPEEVAARAEKLFGQDRREPGGARLVLVTCTDWNGSFYESNVIIMARQL</sequence>
<dbReference type="InterPro" id="IPR023365">
    <property type="entry name" value="Sortase_dom-sf"/>
</dbReference>
<evidence type="ECO:0000256" key="1">
    <source>
        <dbReference type="ARBA" id="ARBA00022801"/>
    </source>
</evidence>
<dbReference type="RefSeq" id="WP_345454579.1">
    <property type="nucleotide sequence ID" value="NZ_BAABKG010000001.1"/>
</dbReference>
<name>A0ABP9P995_9ACTN</name>
<dbReference type="InterPro" id="IPR005754">
    <property type="entry name" value="Sortase"/>
</dbReference>
<comment type="caution">
    <text evidence="3">The sequence shown here is derived from an EMBL/GenBank/DDBJ whole genome shotgun (WGS) entry which is preliminary data.</text>
</comment>
<evidence type="ECO:0008006" key="5">
    <source>
        <dbReference type="Google" id="ProtNLM"/>
    </source>
</evidence>